<dbReference type="EMBL" id="HE576755">
    <property type="protein sequence ID" value="CCC69730.1"/>
    <property type="molecule type" value="Genomic_DNA"/>
</dbReference>
<evidence type="ECO:0000313" key="2">
    <source>
        <dbReference type="EMBL" id="CCC69730.1"/>
    </source>
</evidence>
<reference key="2">
    <citation type="submission" date="2011-08" db="EMBL/GenBank/DDBJ databases">
        <title>Genome sequence of Naumovozyma castellii.</title>
        <authorList>
            <person name="Gordon J.L."/>
            <person name="Armisen D."/>
            <person name="Proux-Wera E."/>
            <person name="OhEigeartaigh S.S."/>
            <person name="Byrne K.P."/>
            <person name="Wolfe K.H."/>
        </authorList>
    </citation>
    <scope>NUCLEOTIDE SEQUENCE</scope>
    <source>
        <strain>Type strain:CBS 4309</strain>
    </source>
</reference>
<dbReference type="AlphaFoldDB" id="G0VDU1"/>
<organism evidence="2 3">
    <name type="scientific">Naumovozyma castellii</name>
    <name type="common">Yeast</name>
    <name type="synonym">Saccharomyces castellii</name>
    <dbReference type="NCBI Taxonomy" id="27288"/>
    <lineage>
        <taxon>Eukaryota</taxon>
        <taxon>Fungi</taxon>
        <taxon>Dikarya</taxon>
        <taxon>Ascomycota</taxon>
        <taxon>Saccharomycotina</taxon>
        <taxon>Saccharomycetes</taxon>
        <taxon>Saccharomycetales</taxon>
        <taxon>Saccharomycetaceae</taxon>
        <taxon>Naumovozyma</taxon>
    </lineage>
</organism>
<reference evidence="2 3" key="1">
    <citation type="journal article" date="2011" name="Proc. Natl. Acad. Sci. U.S.A.">
        <title>Evolutionary erosion of yeast sex chromosomes by mating-type switching accidents.</title>
        <authorList>
            <person name="Gordon J.L."/>
            <person name="Armisen D."/>
            <person name="Proux-Wera E."/>
            <person name="Oheigeartaigh S.S."/>
            <person name="Byrne K.P."/>
            <person name="Wolfe K.H."/>
        </authorList>
    </citation>
    <scope>NUCLEOTIDE SEQUENCE [LARGE SCALE GENOMIC DNA]</scope>
    <source>
        <strain evidence="3">ATCC 76901 / BCRC 22586 / CBS 4309 / NBRC 1992 / NRRL Y-12630</strain>
    </source>
</reference>
<protein>
    <submittedName>
        <fullName evidence="2">Uncharacterized protein</fullName>
    </submittedName>
</protein>
<dbReference type="KEGG" id="ncs:NCAS_0D01490"/>
<feature type="coiled-coil region" evidence="1">
    <location>
        <begin position="47"/>
        <end position="74"/>
    </location>
</feature>
<accession>G0VDU1</accession>
<evidence type="ECO:0000256" key="1">
    <source>
        <dbReference type="SAM" id="Coils"/>
    </source>
</evidence>
<dbReference type="RefSeq" id="XP_003676093.1">
    <property type="nucleotide sequence ID" value="XM_003676045.1"/>
</dbReference>
<keyword evidence="3" id="KW-1185">Reference proteome</keyword>
<dbReference type="Proteomes" id="UP000001640">
    <property type="component" value="Chromosome 4"/>
</dbReference>
<dbReference type="GeneID" id="96903338"/>
<sequence>MQYGSNDIVSIVAFCEKYKVPEMVRKDWGIYTPGSNMNLQQLDALSFQTLKREIEEQNSKLRSKKRRRTEVEETYKYFKRPDLYPPVEGDLETDTLIPDILLTSEGSTHNPIFCGQQDEEEEEEVNIRDILLSGSEEDTYMEPSHFQATLINTSSRNYTKARGTDDSNMNLFTSCNNIHRKLSIQDGQENFSKFIISLSSSSPTPPDLNW</sequence>
<proteinExistence type="predicted"/>
<dbReference type="InParanoid" id="G0VDU1"/>
<keyword evidence="1" id="KW-0175">Coiled coil</keyword>
<name>G0VDU1_NAUCA</name>
<dbReference type="HOGENOM" id="CLU_1310428_0_0_1"/>
<evidence type="ECO:0000313" key="3">
    <source>
        <dbReference type="Proteomes" id="UP000001640"/>
    </source>
</evidence>
<gene>
    <name evidence="2" type="primary">NCAS0D01490</name>
    <name evidence="2" type="ordered locus">NCAS_0D01490</name>
</gene>